<keyword evidence="1" id="KW-0472">Membrane</keyword>
<feature type="transmembrane region" description="Helical" evidence="1">
    <location>
        <begin position="102"/>
        <end position="121"/>
    </location>
</feature>
<reference evidence="2 3" key="1">
    <citation type="journal article" date="2018" name="Nat. Ecol. Evol.">
        <title>Pezizomycetes genomes reveal the molecular basis of ectomycorrhizal truffle lifestyle.</title>
        <authorList>
            <person name="Murat C."/>
            <person name="Payen T."/>
            <person name="Noel B."/>
            <person name="Kuo A."/>
            <person name="Morin E."/>
            <person name="Chen J."/>
            <person name="Kohler A."/>
            <person name="Krizsan K."/>
            <person name="Balestrini R."/>
            <person name="Da Silva C."/>
            <person name="Montanini B."/>
            <person name="Hainaut M."/>
            <person name="Levati E."/>
            <person name="Barry K.W."/>
            <person name="Belfiori B."/>
            <person name="Cichocki N."/>
            <person name="Clum A."/>
            <person name="Dockter R.B."/>
            <person name="Fauchery L."/>
            <person name="Guy J."/>
            <person name="Iotti M."/>
            <person name="Le Tacon F."/>
            <person name="Lindquist E.A."/>
            <person name="Lipzen A."/>
            <person name="Malagnac F."/>
            <person name="Mello A."/>
            <person name="Molinier V."/>
            <person name="Miyauchi S."/>
            <person name="Poulain J."/>
            <person name="Riccioni C."/>
            <person name="Rubini A."/>
            <person name="Sitrit Y."/>
            <person name="Splivallo R."/>
            <person name="Traeger S."/>
            <person name="Wang M."/>
            <person name="Zifcakova L."/>
            <person name="Wipf D."/>
            <person name="Zambonelli A."/>
            <person name="Paolocci F."/>
            <person name="Nowrousian M."/>
            <person name="Ottonello S."/>
            <person name="Baldrian P."/>
            <person name="Spatafora J.W."/>
            <person name="Henrissat B."/>
            <person name="Nagy L.G."/>
            <person name="Aury J.M."/>
            <person name="Wincker P."/>
            <person name="Grigoriev I.V."/>
            <person name="Bonfante P."/>
            <person name="Martin F.M."/>
        </authorList>
    </citation>
    <scope>NUCLEOTIDE SEQUENCE [LARGE SCALE GENOMIC DNA]</scope>
    <source>
        <strain evidence="2 3">CCBAS932</strain>
    </source>
</reference>
<keyword evidence="1" id="KW-1133">Transmembrane helix</keyword>
<organism evidence="2 3">
    <name type="scientific">Morchella conica CCBAS932</name>
    <dbReference type="NCBI Taxonomy" id="1392247"/>
    <lineage>
        <taxon>Eukaryota</taxon>
        <taxon>Fungi</taxon>
        <taxon>Dikarya</taxon>
        <taxon>Ascomycota</taxon>
        <taxon>Pezizomycotina</taxon>
        <taxon>Pezizomycetes</taxon>
        <taxon>Pezizales</taxon>
        <taxon>Morchellaceae</taxon>
        <taxon>Morchella</taxon>
    </lineage>
</organism>
<keyword evidence="3" id="KW-1185">Reference proteome</keyword>
<evidence type="ECO:0000313" key="3">
    <source>
        <dbReference type="Proteomes" id="UP000277580"/>
    </source>
</evidence>
<protein>
    <submittedName>
        <fullName evidence="2">Uncharacterized protein</fullName>
    </submittedName>
</protein>
<accession>A0A3N4KSJ2</accession>
<evidence type="ECO:0000313" key="2">
    <source>
        <dbReference type="EMBL" id="RPB11311.1"/>
    </source>
</evidence>
<keyword evidence="1" id="KW-0812">Transmembrane</keyword>
<dbReference type="InParanoid" id="A0A3N4KSJ2"/>
<proteinExistence type="predicted"/>
<feature type="transmembrane region" description="Helical" evidence="1">
    <location>
        <begin position="42"/>
        <end position="65"/>
    </location>
</feature>
<feature type="transmembrane region" description="Helical" evidence="1">
    <location>
        <begin position="12"/>
        <end position="30"/>
    </location>
</feature>
<feature type="transmembrane region" description="Helical" evidence="1">
    <location>
        <begin position="71"/>
        <end position="90"/>
    </location>
</feature>
<dbReference type="EMBL" id="ML119136">
    <property type="protein sequence ID" value="RPB11311.1"/>
    <property type="molecule type" value="Genomic_DNA"/>
</dbReference>
<name>A0A3N4KSJ2_9PEZI</name>
<evidence type="ECO:0000256" key="1">
    <source>
        <dbReference type="SAM" id="Phobius"/>
    </source>
</evidence>
<dbReference type="AlphaFoldDB" id="A0A3N4KSJ2"/>
<gene>
    <name evidence="2" type="ORF">P167DRAFT_219711</name>
</gene>
<dbReference type="Proteomes" id="UP000277580">
    <property type="component" value="Unassembled WGS sequence"/>
</dbReference>
<sequence>MNMEEPKTPAIIFFYFLLFWRAARVLIRGIRNKRTYKMGSLLFFMGIDEGSFFCVVPFRFFFLAFLLPTGVFVISPFFFLPTFFFCFRVRCRSSFVYRSLDFRALFFYFLSLLLFLLWSFLRNSFHCILRRGLSSRLSSWA</sequence>